<feature type="transmembrane region" description="Helical" evidence="1">
    <location>
        <begin position="86"/>
        <end position="107"/>
    </location>
</feature>
<dbReference type="GO" id="GO:0005385">
    <property type="term" value="F:zinc ion transmembrane transporter activity"/>
    <property type="evidence" value="ECO:0007669"/>
    <property type="project" value="TreeGrafter"/>
</dbReference>
<feature type="transmembrane region" description="Helical" evidence="1">
    <location>
        <begin position="25"/>
        <end position="41"/>
    </location>
</feature>
<name>A0A448YZJ7_9STRA</name>
<keyword evidence="1" id="KW-1133">Transmembrane helix</keyword>
<protein>
    <submittedName>
        <fullName evidence="2">Uncharacterized protein</fullName>
    </submittedName>
</protein>
<feature type="transmembrane region" description="Helical" evidence="1">
    <location>
        <begin position="224"/>
        <end position="242"/>
    </location>
</feature>
<dbReference type="PANTHER" id="PTHR11040:SF70">
    <property type="entry name" value="OS05G0316100 PROTEIN"/>
    <property type="match status" value="1"/>
</dbReference>
<evidence type="ECO:0000313" key="2">
    <source>
        <dbReference type="EMBL" id="VEU35218.1"/>
    </source>
</evidence>
<evidence type="ECO:0000313" key="3">
    <source>
        <dbReference type="Proteomes" id="UP000291116"/>
    </source>
</evidence>
<evidence type="ECO:0000256" key="1">
    <source>
        <dbReference type="SAM" id="Phobius"/>
    </source>
</evidence>
<dbReference type="OrthoDB" id="262547at2759"/>
<dbReference type="Proteomes" id="UP000291116">
    <property type="component" value="Unassembled WGS sequence"/>
</dbReference>
<feature type="transmembrane region" description="Helical" evidence="1">
    <location>
        <begin position="248"/>
        <end position="272"/>
    </location>
</feature>
<feature type="transmembrane region" description="Helical" evidence="1">
    <location>
        <begin position="284"/>
        <end position="302"/>
    </location>
</feature>
<accession>A0A448YZJ7</accession>
<organism evidence="2 3">
    <name type="scientific">Pseudo-nitzschia multistriata</name>
    <dbReference type="NCBI Taxonomy" id="183589"/>
    <lineage>
        <taxon>Eukaryota</taxon>
        <taxon>Sar</taxon>
        <taxon>Stramenopiles</taxon>
        <taxon>Ochrophyta</taxon>
        <taxon>Bacillariophyta</taxon>
        <taxon>Bacillariophyceae</taxon>
        <taxon>Bacillariophycidae</taxon>
        <taxon>Bacillariales</taxon>
        <taxon>Bacillariaceae</taxon>
        <taxon>Pseudo-nitzschia</taxon>
    </lineage>
</organism>
<dbReference type="AlphaFoldDB" id="A0A448YZJ7"/>
<gene>
    <name evidence="2" type="ORF">PSNMU_V1.4_AUG-EV-PASAV3_0019470</name>
</gene>
<proteinExistence type="predicted"/>
<sequence>MTNKKKDEDDDPNDKQIRTSKTPSWVWLCLALFAVITYVGMPDPLQPPHGQSPSIQHVFYYGWLTAVFTGLGALPLAFAPNLAAYWVGLSNAVAAGMMIAASYSLLYEGWTFDDPNDECSVSVPARTIIGGFVGLVFINVTERLLADYEDLTVGGLAGADAKRALLIFFVMTLHSFSEGVGIGVSFGGTHGSELGVFISASLAVHNIPEGLAMSVTLMPRGTSLATAIVFAILTSIPQPLMAVPAYEFVYHFIPVLPVGLGFAGGAMAWVALFELLKEAIEDSGILTTACVSSASLIGMHFLNEIIDHGARS</sequence>
<feature type="transmembrane region" description="Helical" evidence="1">
    <location>
        <begin position="127"/>
        <end position="145"/>
    </location>
</feature>
<dbReference type="GO" id="GO:0016020">
    <property type="term" value="C:membrane"/>
    <property type="evidence" value="ECO:0007669"/>
    <property type="project" value="TreeGrafter"/>
</dbReference>
<keyword evidence="1" id="KW-0812">Transmembrane</keyword>
<dbReference type="PANTHER" id="PTHR11040">
    <property type="entry name" value="ZINC/IRON TRANSPORTER"/>
    <property type="match status" value="1"/>
</dbReference>
<feature type="transmembrane region" description="Helical" evidence="1">
    <location>
        <begin position="61"/>
        <end position="79"/>
    </location>
</feature>
<dbReference type="EMBL" id="CAACVS010000052">
    <property type="protein sequence ID" value="VEU35218.1"/>
    <property type="molecule type" value="Genomic_DNA"/>
</dbReference>
<feature type="transmembrane region" description="Helical" evidence="1">
    <location>
        <begin position="165"/>
        <end position="188"/>
    </location>
</feature>
<keyword evidence="3" id="KW-1185">Reference proteome</keyword>
<keyword evidence="1" id="KW-0472">Membrane</keyword>
<reference evidence="2 3" key="1">
    <citation type="submission" date="2019-01" db="EMBL/GenBank/DDBJ databases">
        <authorList>
            <person name="Ferrante I. M."/>
        </authorList>
    </citation>
    <scope>NUCLEOTIDE SEQUENCE [LARGE SCALE GENOMIC DNA]</scope>
    <source>
        <strain evidence="2 3">B856</strain>
    </source>
</reference>